<comment type="caution">
    <text evidence="3">The sequence shown here is derived from an EMBL/GenBank/DDBJ whole genome shotgun (WGS) entry which is preliminary data.</text>
</comment>
<evidence type="ECO:0000256" key="1">
    <source>
        <dbReference type="SAM" id="Phobius"/>
    </source>
</evidence>
<keyword evidence="1" id="KW-1133">Transmembrane helix</keyword>
<dbReference type="InterPro" id="IPR012867">
    <property type="entry name" value="DUF1648"/>
</dbReference>
<feature type="transmembrane region" description="Helical" evidence="1">
    <location>
        <begin position="21"/>
        <end position="40"/>
    </location>
</feature>
<dbReference type="GO" id="GO:0009636">
    <property type="term" value="P:response to toxic substance"/>
    <property type="evidence" value="ECO:0007669"/>
    <property type="project" value="TreeGrafter"/>
</dbReference>
<feature type="transmembrane region" description="Helical" evidence="1">
    <location>
        <begin position="105"/>
        <end position="123"/>
    </location>
</feature>
<keyword evidence="1" id="KW-0472">Membrane</keyword>
<gene>
    <name evidence="3" type="ORF">EU556_07440</name>
</gene>
<evidence type="ECO:0000259" key="2">
    <source>
        <dbReference type="Pfam" id="PF07853"/>
    </source>
</evidence>
<feature type="transmembrane region" description="Helical" evidence="1">
    <location>
        <begin position="202"/>
        <end position="224"/>
    </location>
</feature>
<keyword evidence="1" id="KW-0812">Transmembrane</keyword>
<name>A0A4Z0P6E5_9BACT</name>
<feature type="domain" description="DUF1648" evidence="2">
    <location>
        <begin position="28"/>
        <end position="71"/>
    </location>
</feature>
<dbReference type="Pfam" id="PF07853">
    <property type="entry name" value="DUF1648"/>
    <property type="match status" value="1"/>
</dbReference>
<dbReference type="EMBL" id="SRLA01000002">
    <property type="protein sequence ID" value="TGE07580.1"/>
    <property type="molecule type" value="Genomic_DNA"/>
</dbReference>
<evidence type="ECO:0000313" key="4">
    <source>
        <dbReference type="Proteomes" id="UP000298337"/>
    </source>
</evidence>
<proteinExistence type="predicted"/>
<dbReference type="PIRSF" id="PIRSF038959">
    <property type="entry name" value="SdpI"/>
    <property type="match status" value="1"/>
</dbReference>
<dbReference type="PANTHER" id="PTHR37810">
    <property type="entry name" value="IMMUNITY PROTEIN SDPI"/>
    <property type="match status" value="1"/>
</dbReference>
<feature type="transmembrane region" description="Helical" evidence="1">
    <location>
        <begin position="66"/>
        <end position="84"/>
    </location>
</feature>
<dbReference type="OrthoDB" id="9808690at2"/>
<sequence>MAATVQAVVRRSPMKLTFSPWQLLTLAVVVLPGLYLAYTWPALPNQIPTHFGADGQANGFTAKQHMWLPCIALPLGLYLLLLLLPRLDPKHRLATESANFQKLTLALVGLTASLNMLSLYTALHPQKHPGQLLVLVLGLFFALIGNYLTTVPPNYFVGIRTPWALEFPDNWARTHRLAGRLFFVTGLLSVALGLVWPGEVAIVTLLSGVLGTALVAYVYSYWLYRQQRKMTGVV</sequence>
<protein>
    <submittedName>
        <fullName evidence="3">DUF1648 domain-containing protein</fullName>
    </submittedName>
</protein>
<accession>A0A4Z0P6E5</accession>
<dbReference type="PANTHER" id="PTHR37810:SF5">
    <property type="entry name" value="IMMUNITY PROTEIN SDPI"/>
    <property type="match status" value="1"/>
</dbReference>
<dbReference type="Pfam" id="PF13630">
    <property type="entry name" value="SdpI"/>
    <property type="match status" value="1"/>
</dbReference>
<dbReference type="InterPro" id="IPR026272">
    <property type="entry name" value="SdpI"/>
</dbReference>
<keyword evidence="4" id="KW-1185">Reference proteome</keyword>
<reference evidence="3 4" key="1">
    <citation type="submission" date="2019-04" db="EMBL/GenBank/DDBJ databases">
        <authorList>
            <person name="Feng G."/>
            <person name="Zhang J."/>
            <person name="Zhu H."/>
        </authorList>
    </citation>
    <scope>NUCLEOTIDE SEQUENCE [LARGE SCALE GENOMIC DNA]</scope>
    <source>
        <strain evidence="3 4">92R-1</strain>
    </source>
</reference>
<feature type="transmembrane region" description="Helical" evidence="1">
    <location>
        <begin position="135"/>
        <end position="157"/>
    </location>
</feature>
<dbReference type="AlphaFoldDB" id="A0A4Z0P6E5"/>
<dbReference type="Proteomes" id="UP000298337">
    <property type="component" value="Unassembled WGS sequence"/>
</dbReference>
<evidence type="ECO:0000313" key="3">
    <source>
        <dbReference type="EMBL" id="TGE07580.1"/>
    </source>
</evidence>
<dbReference type="InterPro" id="IPR025962">
    <property type="entry name" value="SdpI/YhfL"/>
</dbReference>
<feature type="transmembrane region" description="Helical" evidence="1">
    <location>
        <begin position="177"/>
        <end position="196"/>
    </location>
</feature>
<organism evidence="3 4">
    <name type="scientific">Hymenobacter fodinae</name>
    <dbReference type="NCBI Taxonomy" id="2510796"/>
    <lineage>
        <taxon>Bacteria</taxon>
        <taxon>Pseudomonadati</taxon>
        <taxon>Bacteroidota</taxon>
        <taxon>Cytophagia</taxon>
        <taxon>Cytophagales</taxon>
        <taxon>Hymenobacteraceae</taxon>
        <taxon>Hymenobacter</taxon>
    </lineage>
</organism>